<evidence type="ECO:0000256" key="11">
    <source>
        <dbReference type="PIRNR" id="PIRNR036692"/>
    </source>
</evidence>
<comment type="similarity">
    <text evidence="3 11 12">Belongs to the iron-sulfur dependent L-serine dehydratase family.</text>
</comment>
<dbReference type="FunFam" id="3.30.70.260:FF:000008">
    <property type="entry name" value="D-3-phosphoglycerate dehydrogenase, chloroplastic"/>
    <property type="match status" value="1"/>
</dbReference>
<evidence type="ECO:0000256" key="10">
    <source>
        <dbReference type="ARBA" id="ARBA00049406"/>
    </source>
</evidence>
<evidence type="ECO:0000256" key="12">
    <source>
        <dbReference type="RuleBase" id="RU366059"/>
    </source>
</evidence>
<dbReference type="CDD" id="cd04903">
    <property type="entry name" value="ACT_LSD"/>
    <property type="match status" value="1"/>
</dbReference>
<evidence type="ECO:0000256" key="6">
    <source>
        <dbReference type="ARBA" id="ARBA00022723"/>
    </source>
</evidence>
<evidence type="ECO:0000256" key="5">
    <source>
        <dbReference type="ARBA" id="ARBA00022485"/>
    </source>
</evidence>
<evidence type="ECO:0000259" key="13">
    <source>
        <dbReference type="PROSITE" id="PS51671"/>
    </source>
</evidence>
<dbReference type="InterPro" id="IPR002912">
    <property type="entry name" value="ACT_dom"/>
</dbReference>
<dbReference type="GO" id="GO:0006094">
    <property type="term" value="P:gluconeogenesis"/>
    <property type="evidence" value="ECO:0007669"/>
    <property type="project" value="UniProtKB-UniRule"/>
</dbReference>
<dbReference type="InterPro" id="IPR005131">
    <property type="entry name" value="Ser_deHydtase_bsu"/>
</dbReference>
<comment type="pathway">
    <text evidence="2 11">Carbohydrate biosynthesis; gluconeogenesis.</text>
</comment>
<dbReference type="GO" id="GO:0003941">
    <property type="term" value="F:L-serine ammonia-lyase activity"/>
    <property type="evidence" value="ECO:0007669"/>
    <property type="project" value="UniProtKB-UniRule"/>
</dbReference>
<keyword evidence="9 11" id="KW-0456">Lyase</keyword>
<keyword evidence="6 11" id="KW-0479">Metal-binding</keyword>
<keyword evidence="8 11" id="KW-0411">Iron-sulfur</keyword>
<evidence type="ECO:0000256" key="2">
    <source>
        <dbReference type="ARBA" id="ARBA00004742"/>
    </source>
</evidence>
<sequence length="227" mass="25141">MREYSVFDILGPIMIGPSSSHTAGAARLAKIAEIIAEDNISKVQFLLHGSFAKTYKGHGTDKALVAGILGMSPWDENLKNSMEIAEERGISVEFIEMDLGDVHPNTVKFIITKKNGEVSQIMGSSIGGGNVVINEVDKDKIEFTGVYPTILINHLDMPGMVARVSEVLYEHEINIAFMKVYRKSIKGSRAVMVFEVDDFIIKDVVDEIENIPNIYKVRAINPVNEEE</sequence>
<protein>
    <recommendedName>
        <fullName evidence="11">L-serine deaminase</fullName>
    </recommendedName>
</protein>
<keyword evidence="4 11" id="KW-0312">Gluconeogenesis</keyword>
<dbReference type="RefSeq" id="WP_073537761.1">
    <property type="nucleotide sequence ID" value="NZ_CP018335.1"/>
</dbReference>
<dbReference type="GO" id="GO:0051539">
    <property type="term" value="F:4 iron, 4 sulfur cluster binding"/>
    <property type="evidence" value="ECO:0007669"/>
    <property type="project" value="UniProtKB-UniRule"/>
</dbReference>
<dbReference type="UniPathway" id="UPA00138"/>
<dbReference type="Proteomes" id="UP000184604">
    <property type="component" value="Chromosome"/>
</dbReference>
<dbReference type="SUPFAM" id="SSF55021">
    <property type="entry name" value="ACT-like"/>
    <property type="match status" value="1"/>
</dbReference>
<dbReference type="GO" id="GO:0046872">
    <property type="term" value="F:metal ion binding"/>
    <property type="evidence" value="ECO:0007669"/>
    <property type="project" value="UniProtKB-UniRule"/>
</dbReference>
<dbReference type="InterPro" id="IPR029009">
    <property type="entry name" value="ASB_dom_sf"/>
</dbReference>
<dbReference type="Pfam" id="PF03315">
    <property type="entry name" value="SDH_beta"/>
    <property type="match status" value="1"/>
</dbReference>
<dbReference type="PANTHER" id="PTHR30182:SF12">
    <property type="entry name" value="L-SERINE DEHYDRATASE, BETA CHAIN-RELATED"/>
    <property type="match status" value="1"/>
</dbReference>
<evidence type="ECO:0000256" key="4">
    <source>
        <dbReference type="ARBA" id="ARBA00022432"/>
    </source>
</evidence>
<dbReference type="PROSITE" id="PS51671">
    <property type="entry name" value="ACT"/>
    <property type="match status" value="1"/>
</dbReference>
<dbReference type="PANTHER" id="PTHR30182">
    <property type="entry name" value="L-SERINE DEHYDRATASE"/>
    <property type="match status" value="1"/>
</dbReference>
<dbReference type="OrthoDB" id="9813137at2"/>
<dbReference type="Gene3D" id="3.30.70.260">
    <property type="match status" value="1"/>
</dbReference>
<dbReference type="InterPro" id="IPR004643">
    <property type="entry name" value="Fe-S_L-Ser_bsu"/>
</dbReference>
<dbReference type="PIRSF" id="PIRSF036692">
    <property type="entry name" value="SDH_B"/>
    <property type="match status" value="1"/>
</dbReference>
<feature type="domain" description="ACT" evidence="13">
    <location>
        <begin position="149"/>
        <end position="222"/>
    </location>
</feature>
<dbReference type="Pfam" id="PF01842">
    <property type="entry name" value="ACT"/>
    <property type="match status" value="1"/>
</dbReference>
<dbReference type="InterPro" id="IPR045865">
    <property type="entry name" value="ACT-like_dom_sf"/>
</dbReference>
<keyword evidence="7 11" id="KW-0408">Iron</keyword>
<keyword evidence="5 11" id="KW-0004">4Fe-4S</keyword>
<dbReference type="EMBL" id="CP018335">
    <property type="protein sequence ID" value="APM38071.1"/>
    <property type="molecule type" value="Genomic_DNA"/>
</dbReference>
<evidence type="ECO:0000256" key="1">
    <source>
        <dbReference type="ARBA" id="ARBA00001966"/>
    </source>
</evidence>
<evidence type="ECO:0000256" key="8">
    <source>
        <dbReference type="ARBA" id="ARBA00023014"/>
    </source>
</evidence>
<comment type="cofactor">
    <cofactor evidence="1 12">
        <name>[4Fe-4S] cluster</name>
        <dbReference type="ChEBI" id="CHEBI:49883"/>
    </cofactor>
</comment>
<dbReference type="SUPFAM" id="SSF143548">
    <property type="entry name" value="Serine metabolism enzymes domain"/>
    <property type="match status" value="1"/>
</dbReference>
<evidence type="ECO:0000256" key="7">
    <source>
        <dbReference type="ARBA" id="ARBA00023004"/>
    </source>
</evidence>
<evidence type="ECO:0000313" key="14">
    <source>
        <dbReference type="EMBL" id="APM38071.1"/>
    </source>
</evidence>
<comment type="catalytic activity">
    <reaction evidence="10 11 12">
        <text>L-serine = pyruvate + NH4(+)</text>
        <dbReference type="Rhea" id="RHEA:19169"/>
        <dbReference type="ChEBI" id="CHEBI:15361"/>
        <dbReference type="ChEBI" id="CHEBI:28938"/>
        <dbReference type="ChEBI" id="CHEBI:33384"/>
        <dbReference type="EC" id="4.3.1.17"/>
    </reaction>
</comment>
<reference evidence="14 15" key="1">
    <citation type="submission" date="2016-12" db="EMBL/GenBank/DDBJ databases">
        <title>Complete genome sequence of Clostridium kluyveri JZZ isolated from the pit mud of a Chinese flavor liquor-making factory.</title>
        <authorList>
            <person name="Wang Y."/>
        </authorList>
    </citation>
    <scope>NUCLEOTIDE SEQUENCE [LARGE SCALE GENOMIC DNA]</scope>
    <source>
        <strain evidence="14 15">JZZ</strain>
    </source>
</reference>
<dbReference type="AlphaFoldDB" id="A0A1L5F4X6"/>
<evidence type="ECO:0000256" key="3">
    <source>
        <dbReference type="ARBA" id="ARBA00008636"/>
    </source>
</evidence>
<gene>
    <name evidence="14" type="ORF">BS101_04640</name>
</gene>
<evidence type="ECO:0000256" key="9">
    <source>
        <dbReference type="ARBA" id="ARBA00023239"/>
    </source>
</evidence>
<accession>A0A1L5F4X6</accession>
<dbReference type="NCBIfam" id="TIGR00719">
    <property type="entry name" value="sda_beta"/>
    <property type="match status" value="1"/>
</dbReference>
<organism evidence="14 15">
    <name type="scientific">Clostridium kluyveri</name>
    <dbReference type="NCBI Taxonomy" id="1534"/>
    <lineage>
        <taxon>Bacteria</taxon>
        <taxon>Bacillati</taxon>
        <taxon>Bacillota</taxon>
        <taxon>Clostridia</taxon>
        <taxon>Eubacteriales</taxon>
        <taxon>Clostridiaceae</taxon>
        <taxon>Clostridium</taxon>
    </lineage>
</organism>
<evidence type="ECO:0000313" key="15">
    <source>
        <dbReference type="Proteomes" id="UP000184604"/>
    </source>
</evidence>
<dbReference type="Gene3D" id="3.30.1330.90">
    <property type="entry name" value="D-3-phosphoglycerate dehydrogenase, domain 3"/>
    <property type="match status" value="1"/>
</dbReference>
<proteinExistence type="inferred from homology"/>
<name>A0A1L5F4X6_CLOKL</name>
<dbReference type="InterPro" id="IPR051318">
    <property type="entry name" value="Fe-S_L-Ser"/>
</dbReference>